<sequence>MVSIQSQHTIIPSSPTPNGKLFSLCEQTKLRTHAPLLYAYGNASLRSSLSPSSTLNCHVFHTLMISLGKALSIYYPLAGRLRFIDGSRWEINCNAKGALLIDAFCNGKSMYDFCGDDFLPTGLVSQLMPKIDYDAPLDDTPFLVVQVTRFNCGGFTIGVAMCRAVIDGMATIRFMNTWAKLARGESLDPSERFPCYDPSLLNSRALLPSKNVNNLHEHHLDIFGTPPPWLGTFRQDSRVAVQVVKLTKEQVNKLKMKAAIENGKSAPFSSFEIIAAILWRCVTKARYQGKGDQPTRLTTLVNCRNRLKPPLPDNYSGNAVFPTVTTCSFTDLMQNPLSSTVGKVKDAIARVDDRFVREALVCIRNTKDMDLVRYNVHYPAKSVLKGAFKGNPNLFIVSWMNFSYKFLDFGFGEPVHFGPGYMDSEGKAFVTNNVSGDGFNVAIALDSSHMDAFKKFFYEEIIQEVFVPISKL</sequence>
<evidence type="ECO:0000256" key="1">
    <source>
        <dbReference type="ARBA" id="ARBA00009861"/>
    </source>
</evidence>
<dbReference type="InterPro" id="IPR023213">
    <property type="entry name" value="CAT-like_dom_sf"/>
</dbReference>
<keyword evidence="3" id="KW-1185">Reference proteome</keyword>
<dbReference type="InterPro" id="IPR050317">
    <property type="entry name" value="Plant_Fungal_Acyltransferase"/>
</dbReference>
<evidence type="ECO:0000313" key="2">
    <source>
        <dbReference type="EMBL" id="MED6172440.1"/>
    </source>
</evidence>
<dbReference type="PANTHER" id="PTHR31642">
    <property type="entry name" value="TRICHOTHECENE 3-O-ACETYLTRANSFERASE"/>
    <property type="match status" value="1"/>
</dbReference>
<organism evidence="2 3">
    <name type="scientific">Stylosanthes scabra</name>
    <dbReference type="NCBI Taxonomy" id="79078"/>
    <lineage>
        <taxon>Eukaryota</taxon>
        <taxon>Viridiplantae</taxon>
        <taxon>Streptophyta</taxon>
        <taxon>Embryophyta</taxon>
        <taxon>Tracheophyta</taxon>
        <taxon>Spermatophyta</taxon>
        <taxon>Magnoliopsida</taxon>
        <taxon>eudicotyledons</taxon>
        <taxon>Gunneridae</taxon>
        <taxon>Pentapetalae</taxon>
        <taxon>rosids</taxon>
        <taxon>fabids</taxon>
        <taxon>Fabales</taxon>
        <taxon>Fabaceae</taxon>
        <taxon>Papilionoideae</taxon>
        <taxon>50 kb inversion clade</taxon>
        <taxon>dalbergioids sensu lato</taxon>
        <taxon>Dalbergieae</taxon>
        <taxon>Pterocarpus clade</taxon>
        <taxon>Stylosanthes</taxon>
    </lineage>
</organism>
<evidence type="ECO:0000313" key="3">
    <source>
        <dbReference type="Proteomes" id="UP001341840"/>
    </source>
</evidence>
<reference evidence="2 3" key="1">
    <citation type="journal article" date="2023" name="Plants (Basel)">
        <title>Bridging the Gap: Combining Genomics and Transcriptomics Approaches to Understand Stylosanthes scabra, an Orphan Legume from the Brazilian Caatinga.</title>
        <authorList>
            <person name="Ferreira-Neto J.R.C."/>
            <person name="da Silva M.D."/>
            <person name="Binneck E."/>
            <person name="de Melo N.F."/>
            <person name="da Silva R.H."/>
            <person name="de Melo A.L.T.M."/>
            <person name="Pandolfi V."/>
            <person name="Bustamante F.O."/>
            <person name="Brasileiro-Vidal A.C."/>
            <person name="Benko-Iseppon A.M."/>
        </authorList>
    </citation>
    <scope>NUCLEOTIDE SEQUENCE [LARGE SCALE GENOMIC DNA]</scope>
    <source>
        <tissue evidence="2">Leaves</tissue>
    </source>
</reference>
<comment type="similarity">
    <text evidence="1">Belongs to the plant acyltransferase family.</text>
</comment>
<name>A0ABU6VFK0_9FABA</name>
<dbReference type="PANTHER" id="PTHR31642:SF289">
    <property type="entry name" value="SPERMIDINE HYDROXYCINNAMOYL TRANSFERASE"/>
    <property type="match status" value="1"/>
</dbReference>
<protein>
    <submittedName>
        <fullName evidence="2">Uncharacterized protein</fullName>
    </submittedName>
</protein>
<dbReference type="EMBL" id="JASCZI010151377">
    <property type="protein sequence ID" value="MED6172440.1"/>
    <property type="molecule type" value="Genomic_DNA"/>
</dbReference>
<dbReference type="Gene3D" id="3.30.559.10">
    <property type="entry name" value="Chloramphenicol acetyltransferase-like domain"/>
    <property type="match status" value="2"/>
</dbReference>
<comment type="caution">
    <text evidence="2">The sequence shown here is derived from an EMBL/GenBank/DDBJ whole genome shotgun (WGS) entry which is preliminary data.</text>
</comment>
<dbReference type="Pfam" id="PF02458">
    <property type="entry name" value="Transferase"/>
    <property type="match status" value="1"/>
</dbReference>
<dbReference type="Proteomes" id="UP001341840">
    <property type="component" value="Unassembled WGS sequence"/>
</dbReference>
<gene>
    <name evidence="2" type="ORF">PIB30_050134</name>
</gene>
<accession>A0ABU6VFK0</accession>
<proteinExistence type="inferred from homology"/>